<dbReference type="Gene3D" id="3.40.30.120">
    <property type="match status" value="1"/>
</dbReference>
<sequence length="364" mass="39815">MDVEVRDTRGSVERIRARYAVGCDGGRSTVRELLGIGFPGTDATLTAILGDVVLADPPERLPLMERRESGSFWVLEFEPGWHRVITYDYSRVPDRSRPCTLDDLRASMLRIAGTDFRMHSPRWISSFGDAARQAESYRRGRVLLAGDAAHIHFPAGGQGLNTGMQDAANLGWKLAAVVRGEASPSLLDTYESERHPVAARVLQNTRAQTALAAPGPRTEALREIFGALVHLEPVTHTLAAMITALDVRYDMGSGDHPLLGLRMPDVDLVNDRVYDLLHAARPVLLDLGADSDLPSIAEGLAGGIDVVRTRCGNPRWTLPVLGEIDAPRAVLIRPDGHVAWVMDQEQTRPDGLRAALERWCGISC</sequence>
<name>A0ABW6V4A5_MICFU</name>
<dbReference type="SUPFAM" id="SSF51905">
    <property type="entry name" value="FAD/NAD(P)-binding domain"/>
    <property type="match status" value="1"/>
</dbReference>
<dbReference type="Gene3D" id="3.30.70.2450">
    <property type="match status" value="1"/>
</dbReference>
<evidence type="ECO:0000256" key="2">
    <source>
        <dbReference type="ARBA" id="ARBA00022630"/>
    </source>
</evidence>
<comment type="cofactor">
    <cofactor evidence="1">
        <name>FAD</name>
        <dbReference type="ChEBI" id="CHEBI:57692"/>
    </cofactor>
</comment>
<keyword evidence="2" id="KW-0285">Flavoprotein</keyword>
<dbReference type="PANTHER" id="PTHR43004">
    <property type="entry name" value="TRK SYSTEM POTASSIUM UPTAKE PROTEIN"/>
    <property type="match status" value="1"/>
</dbReference>
<dbReference type="PANTHER" id="PTHR43004:SF19">
    <property type="entry name" value="BINDING MONOOXYGENASE, PUTATIVE (JCVI)-RELATED"/>
    <property type="match status" value="1"/>
</dbReference>
<dbReference type="EMBL" id="JBIAXI010000006">
    <property type="protein sequence ID" value="MFF4773432.1"/>
    <property type="molecule type" value="Genomic_DNA"/>
</dbReference>
<evidence type="ECO:0000256" key="3">
    <source>
        <dbReference type="ARBA" id="ARBA00022827"/>
    </source>
</evidence>
<keyword evidence="5" id="KW-0560">Oxidoreductase</keyword>
<dbReference type="Pfam" id="PF01494">
    <property type="entry name" value="FAD_binding_3"/>
    <property type="match status" value="1"/>
</dbReference>
<dbReference type="Pfam" id="PF21274">
    <property type="entry name" value="Rng_hyd_C"/>
    <property type="match status" value="1"/>
</dbReference>
<evidence type="ECO:0000313" key="6">
    <source>
        <dbReference type="Proteomes" id="UP001602119"/>
    </source>
</evidence>
<dbReference type="RefSeq" id="WP_387341823.1">
    <property type="nucleotide sequence ID" value="NZ_JBIAXI010000006.1"/>
</dbReference>
<protein>
    <submittedName>
        <fullName evidence="5">FAD-dependent monooxygenase</fullName>
    </submittedName>
</protein>
<feature type="domain" description="FAD-binding" evidence="4">
    <location>
        <begin position="4"/>
        <end position="205"/>
    </location>
</feature>
<comment type="caution">
    <text evidence="5">The sequence shown here is derived from an EMBL/GenBank/DDBJ whole genome shotgun (WGS) entry which is preliminary data.</text>
</comment>
<reference evidence="5 6" key="1">
    <citation type="submission" date="2024-10" db="EMBL/GenBank/DDBJ databases">
        <title>The Natural Products Discovery Center: Release of the First 8490 Sequenced Strains for Exploring Actinobacteria Biosynthetic Diversity.</title>
        <authorList>
            <person name="Kalkreuter E."/>
            <person name="Kautsar S.A."/>
            <person name="Yang D."/>
            <person name="Bader C.D."/>
            <person name="Teijaro C.N."/>
            <person name="Fluegel L."/>
            <person name="Davis C.M."/>
            <person name="Simpson J.R."/>
            <person name="Lauterbach L."/>
            <person name="Steele A.D."/>
            <person name="Gui C."/>
            <person name="Meng S."/>
            <person name="Li G."/>
            <person name="Viehrig K."/>
            <person name="Ye F."/>
            <person name="Su P."/>
            <person name="Kiefer A.F."/>
            <person name="Nichols A."/>
            <person name="Cepeda A.J."/>
            <person name="Yan W."/>
            <person name="Fan B."/>
            <person name="Jiang Y."/>
            <person name="Adhikari A."/>
            <person name="Zheng C.-J."/>
            <person name="Schuster L."/>
            <person name="Cowan T.M."/>
            <person name="Smanski M.J."/>
            <person name="Chevrette M.G."/>
            <person name="De Carvalho L.P.S."/>
            <person name="Shen B."/>
        </authorList>
    </citation>
    <scope>NUCLEOTIDE SEQUENCE [LARGE SCALE GENOMIC DNA]</scope>
    <source>
        <strain evidence="5 6">NPDC001281</strain>
    </source>
</reference>
<accession>A0ABW6V4A5</accession>
<dbReference type="InterPro" id="IPR002938">
    <property type="entry name" value="FAD-bd"/>
</dbReference>
<gene>
    <name evidence="5" type="ORF">ACFY05_11295</name>
</gene>
<keyword evidence="3" id="KW-0274">FAD</keyword>
<evidence type="ECO:0000259" key="4">
    <source>
        <dbReference type="Pfam" id="PF01494"/>
    </source>
</evidence>
<dbReference type="Proteomes" id="UP001602119">
    <property type="component" value="Unassembled WGS sequence"/>
</dbReference>
<organism evidence="5 6">
    <name type="scientific">Microtetraspora fusca</name>
    <dbReference type="NCBI Taxonomy" id="1997"/>
    <lineage>
        <taxon>Bacteria</taxon>
        <taxon>Bacillati</taxon>
        <taxon>Actinomycetota</taxon>
        <taxon>Actinomycetes</taxon>
        <taxon>Streptosporangiales</taxon>
        <taxon>Streptosporangiaceae</taxon>
        <taxon>Microtetraspora</taxon>
    </lineage>
</organism>
<dbReference type="InterPro" id="IPR050641">
    <property type="entry name" value="RIFMO-like"/>
</dbReference>
<dbReference type="GO" id="GO:0004497">
    <property type="term" value="F:monooxygenase activity"/>
    <property type="evidence" value="ECO:0007669"/>
    <property type="project" value="UniProtKB-KW"/>
</dbReference>
<dbReference type="PRINTS" id="PR00420">
    <property type="entry name" value="RNGMNOXGNASE"/>
</dbReference>
<dbReference type="Gene3D" id="3.50.50.60">
    <property type="entry name" value="FAD/NAD(P)-binding domain"/>
    <property type="match status" value="1"/>
</dbReference>
<evidence type="ECO:0000256" key="1">
    <source>
        <dbReference type="ARBA" id="ARBA00001974"/>
    </source>
</evidence>
<keyword evidence="5" id="KW-0503">Monooxygenase</keyword>
<evidence type="ECO:0000313" key="5">
    <source>
        <dbReference type="EMBL" id="MFF4773432.1"/>
    </source>
</evidence>
<proteinExistence type="predicted"/>
<keyword evidence="6" id="KW-1185">Reference proteome</keyword>
<dbReference type="InterPro" id="IPR036188">
    <property type="entry name" value="FAD/NAD-bd_sf"/>
</dbReference>